<evidence type="ECO:0008006" key="5">
    <source>
        <dbReference type="Google" id="ProtNLM"/>
    </source>
</evidence>
<organism evidence="3 4">
    <name type="scientific">Trichomonas vaginalis (strain ATCC PRA-98 / G3)</name>
    <dbReference type="NCBI Taxonomy" id="412133"/>
    <lineage>
        <taxon>Eukaryota</taxon>
        <taxon>Metamonada</taxon>
        <taxon>Parabasalia</taxon>
        <taxon>Trichomonadida</taxon>
        <taxon>Trichomonadidae</taxon>
        <taxon>Trichomonas</taxon>
    </lineage>
</organism>
<protein>
    <recommendedName>
        <fullName evidence="5">Tubby C-terminal domain-containing protein</fullName>
    </recommendedName>
</protein>
<dbReference type="KEGG" id="tva:4767975"/>
<reference evidence="3" key="1">
    <citation type="submission" date="2006-10" db="EMBL/GenBank/DDBJ databases">
        <authorList>
            <person name="Amadeo P."/>
            <person name="Zhao Q."/>
            <person name="Wortman J."/>
            <person name="Fraser-Liggett C."/>
            <person name="Carlton J."/>
        </authorList>
    </citation>
    <scope>NUCLEOTIDE SEQUENCE</scope>
    <source>
        <strain evidence="3">G3</strain>
    </source>
</reference>
<keyword evidence="2" id="KW-0472">Membrane</keyword>
<dbReference type="AlphaFoldDB" id="A2EB99"/>
<dbReference type="VEuPathDB" id="TrichDB:TVAGG3_0309710"/>
<keyword evidence="4" id="KW-1185">Reference proteome</keyword>
<dbReference type="Proteomes" id="UP000001542">
    <property type="component" value="Unassembled WGS sequence"/>
</dbReference>
<dbReference type="EMBL" id="DS113345">
    <property type="protein sequence ID" value="EAY10044.1"/>
    <property type="molecule type" value="Genomic_DNA"/>
</dbReference>
<feature type="transmembrane region" description="Helical" evidence="2">
    <location>
        <begin position="221"/>
        <end position="238"/>
    </location>
</feature>
<evidence type="ECO:0000313" key="4">
    <source>
        <dbReference type="Proteomes" id="UP000001542"/>
    </source>
</evidence>
<dbReference type="SMR" id="A2EB99"/>
<sequence length="245" mass="27927">MSSPRRTRTPKKAEPKSSPAPVTRVRNVTSPLRTINETDNISSDFLKEIYFPNNDFVKGVITRKKVTKINGIRHYFYYTQENEENMIAKAKTFSAKTIPITAGNEIHLSSPSFIAELNMLYENSHFSLITRESNPDSVMDIDFHLPRQASDGDRKMKVFFLFEPNYPSPLVNTSINDEPAFGDVQRQISIKNCILKNQDNEQQLIIIRKTRKDTIEITSKLNILPVCIFALGIASFLGKKPHSSF</sequence>
<name>A2EB99_TRIV3</name>
<accession>A2EB99</accession>
<evidence type="ECO:0000256" key="2">
    <source>
        <dbReference type="SAM" id="Phobius"/>
    </source>
</evidence>
<dbReference type="InParanoid" id="A2EB99"/>
<keyword evidence="2" id="KW-0812">Transmembrane</keyword>
<gene>
    <name evidence="3" type="ORF">TVAG_329310</name>
</gene>
<dbReference type="RefSeq" id="XP_001322267.1">
    <property type="nucleotide sequence ID" value="XM_001322232.1"/>
</dbReference>
<dbReference type="VEuPathDB" id="TrichDB:TVAG_329310"/>
<evidence type="ECO:0000313" key="3">
    <source>
        <dbReference type="EMBL" id="EAY10044.1"/>
    </source>
</evidence>
<feature type="compositionally biased region" description="Basic residues" evidence="1">
    <location>
        <begin position="1"/>
        <end position="10"/>
    </location>
</feature>
<feature type="region of interest" description="Disordered" evidence="1">
    <location>
        <begin position="1"/>
        <end position="23"/>
    </location>
</feature>
<reference evidence="3" key="2">
    <citation type="journal article" date="2007" name="Science">
        <title>Draft genome sequence of the sexually transmitted pathogen Trichomonas vaginalis.</title>
        <authorList>
            <person name="Carlton J.M."/>
            <person name="Hirt R.P."/>
            <person name="Silva J.C."/>
            <person name="Delcher A.L."/>
            <person name="Schatz M."/>
            <person name="Zhao Q."/>
            <person name="Wortman J.R."/>
            <person name="Bidwell S.L."/>
            <person name="Alsmark U.C.M."/>
            <person name="Besteiro S."/>
            <person name="Sicheritz-Ponten T."/>
            <person name="Noel C.J."/>
            <person name="Dacks J.B."/>
            <person name="Foster P.G."/>
            <person name="Simillion C."/>
            <person name="Van de Peer Y."/>
            <person name="Miranda-Saavedra D."/>
            <person name="Barton G.J."/>
            <person name="Westrop G.D."/>
            <person name="Mueller S."/>
            <person name="Dessi D."/>
            <person name="Fiori P.L."/>
            <person name="Ren Q."/>
            <person name="Paulsen I."/>
            <person name="Zhang H."/>
            <person name="Bastida-Corcuera F.D."/>
            <person name="Simoes-Barbosa A."/>
            <person name="Brown M.T."/>
            <person name="Hayes R.D."/>
            <person name="Mukherjee M."/>
            <person name="Okumura C.Y."/>
            <person name="Schneider R."/>
            <person name="Smith A.J."/>
            <person name="Vanacova S."/>
            <person name="Villalvazo M."/>
            <person name="Haas B.J."/>
            <person name="Pertea M."/>
            <person name="Feldblyum T.V."/>
            <person name="Utterback T.R."/>
            <person name="Shu C.L."/>
            <person name="Osoegawa K."/>
            <person name="de Jong P.J."/>
            <person name="Hrdy I."/>
            <person name="Horvathova L."/>
            <person name="Zubacova Z."/>
            <person name="Dolezal P."/>
            <person name="Malik S.B."/>
            <person name="Logsdon J.M. Jr."/>
            <person name="Henze K."/>
            <person name="Gupta A."/>
            <person name="Wang C.C."/>
            <person name="Dunne R.L."/>
            <person name="Upcroft J.A."/>
            <person name="Upcroft P."/>
            <person name="White O."/>
            <person name="Salzberg S.L."/>
            <person name="Tang P."/>
            <person name="Chiu C.-H."/>
            <person name="Lee Y.-S."/>
            <person name="Embley T.M."/>
            <person name="Coombs G.H."/>
            <person name="Mottram J.C."/>
            <person name="Tachezy J."/>
            <person name="Fraser-Liggett C.M."/>
            <person name="Johnson P.J."/>
        </authorList>
    </citation>
    <scope>NUCLEOTIDE SEQUENCE [LARGE SCALE GENOMIC DNA]</scope>
    <source>
        <strain evidence="3">G3</strain>
    </source>
</reference>
<proteinExistence type="predicted"/>
<evidence type="ECO:0000256" key="1">
    <source>
        <dbReference type="SAM" id="MobiDB-lite"/>
    </source>
</evidence>
<keyword evidence="2" id="KW-1133">Transmembrane helix</keyword>